<keyword evidence="2" id="KW-1185">Reference proteome</keyword>
<organism evidence="1 2">
    <name type="scientific">Planctomyces bekefii</name>
    <dbReference type="NCBI Taxonomy" id="1653850"/>
    <lineage>
        <taxon>Bacteria</taxon>
        <taxon>Pseudomonadati</taxon>
        <taxon>Planctomycetota</taxon>
        <taxon>Planctomycetia</taxon>
        <taxon>Planctomycetales</taxon>
        <taxon>Planctomycetaceae</taxon>
        <taxon>Planctomyces</taxon>
    </lineage>
</organism>
<gene>
    <name evidence="1" type="ORF">E3A20_28400</name>
</gene>
<dbReference type="SUPFAM" id="SSF56176">
    <property type="entry name" value="FAD-binding/transporter-associated domain-like"/>
    <property type="match status" value="1"/>
</dbReference>
<name>A0A5C6M1I5_9PLAN</name>
<dbReference type="EMBL" id="SRHE01000881">
    <property type="protein sequence ID" value="TWW08033.1"/>
    <property type="molecule type" value="Genomic_DNA"/>
</dbReference>
<dbReference type="GO" id="GO:0050660">
    <property type="term" value="F:flavin adenine dinucleotide binding"/>
    <property type="evidence" value="ECO:0007669"/>
    <property type="project" value="InterPro"/>
</dbReference>
<accession>A0A5C6M1I5</accession>
<evidence type="ECO:0000313" key="2">
    <source>
        <dbReference type="Proteomes" id="UP000321083"/>
    </source>
</evidence>
<comment type="caution">
    <text evidence="1">The sequence shown here is derived from an EMBL/GenBank/DDBJ whole genome shotgun (WGS) entry which is preliminary data.</text>
</comment>
<dbReference type="Proteomes" id="UP000321083">
    <property type="component" value="Unassembled WGS sequence"/>
</dbReference>
<dbReference type="AlphaFoldDB" id="A0A5C6M1I5"/>
<dbReference type="InterPro" id="IPR016167">
    <property type="entry name" value="FAD-bd_PCMH_sub1"/>
</dbReference>
<dbReference type="Gene3D" id="3.30.43.10">
    <property type="entry name" value="Uridine Diphospho-n-acetylenolpyruvylglucosamine Reductase, domain 2"/>
    <property type="match status" value="1"/>
</dbReference>
<feature type="non-terminal residue" evidence="1">
    <location>
        <position position="59"/>
    </location>
</feature>
<evidence type="ECO:0008006" key="3">
    <source>
        <dbReference type="Google" id="ProtNLM"/>
    </source>
</evidence>
<reference evidence="1 2" key="1">
    <citation type="submission" date="2019-08" db="EMBL/GenBank/DDBJ databases">
        <title>100 year-old enigma solved: identification of Planctomyces bekefii, the type genus and species of the phylum Planctomycetes.</title>
        <authorList>
            <person name="Svetlana D.N."/>
            <person name="Overmann J."/>
        </authorList>
    </citation>
    <scope>NUCLEOTIDE SEQUENCE [LARGE SCALE GENOMIC DNA]</scope>
    <source>
        <strain evidence="1">Phe10_nw2017</strain>
    </source>
</reference>
<protein>
    <recommendedName>
        <fullName evidence="3">UDP-N-acetylenolpyruvoylglucosamine reductase</fullName>
    </recommendedName>
</protein>
<proteinExistence type="predicted"/>
<reference evidence="1 2" key="2">
    <citation type="submission" date="2019-08" db="EMBL/GenBank/DDBJ databases">
        <authorList>
            <person name="Henke P."/>
        </authorList>
    </citation>
    <scope>NUCLEOTIDE SEQUENCE [LARGE SCALE GENOMIC DNA]</scope>
    <source>
        <strain evidence="1">Phe10_nw2017</strain>
    </source>
</reference>
<evidence type="ECO:0000313" key="1">
    <source>
        <dbReference type="EMBL" id="TWW08033.1"/>
    </source>
</evidence>
<sequence>MELVKNADLSKLSTLRVKAFAEFFSAPKTLEELLELFEHIKSKKLSWNILGAGSNTLLS</sequence>
<dbReference type="InterPro" id="IPR036318">
    <property type="entry name" value="FAD-bd_PCMH-like_sf"/>
</dbReference>